<protein>
    <submittedName>
        <fullName evidence="2">Exonuclease V subunit alpha</fullName>
    </submittedName>
</protein>
<dbReference type="EMBL" id="CXST01000002">
    <property type="protein sequence ID" value="CTQ45688.1"/>
    <property type="molecule type" value="Genomic_DNA"/>
</dbReference>
<dbReference type="OrthoDB" id="9803432at2"/>
<dbReference type="Proteomes" id="UP000048926">
    <property type="component" value="Unassembled WGS sequence"/>
</dbReference>
<organism evidence="2 3">
    <name type="scientific">Roseibium aggregatum</name>
    <dbReference type="NCBI Taxonomy" id="187304"/>
    <lineage>
        <taxon>Bacteria</taxon>
        <taxon>Pseudomonadati</taxon>
        <taxon>Pseudomonadota</taxon>
        <taxon>Alphaproteobacteria</taxon>
        <taxon>Hyphomicrobiales</taxon>
        <taxon>Stappiaceae</taxon>
        <taxon>Roseibium</taxon>
    </lineage>
</organism>
<dbReference type="SUPFAM" id="SSF52540">
    <property type="entry name" value="P-loop containing nucleoside triphosphate hydrolases"/>
    <property type="match status" value="1"/>
</dbReference>
<dbReference type="CDD" id="cd17933">
    <property type="entry name" value="DEXSc_RecD-like"/>
    <property type="match status" value="1"/>
</dbReference>
<evidence type="ECO:0000313" key="2">
    <source>
        <dbReference type="EMBL" id="CTQ45688.1"/>
    </source>
</evidence>
<evidence type="ECO:0000259" key="1">
    <source>
        <dbReference type="Pfam" id="PF13538"/>
    </source>
</evidence>
<dbReference type="GO" id="GO:0004527">
    <property type="term" value="F:exonuclease activity"/>
    <property type="evidence" value="ECO:0007669"/>
    <property type="project" value="UniProtKB-KW"/>
</dbReference>
<dbReference type="InterPro" id="IPR027785">
    <property type="entry name" value="UvrD-like_helicase_C"/>
</dbReference>
<dbReference type="CDD" id="cd18809">
    <property type="entry name" value="SF1_C_RecD"/>
    <property type="match status" value="1"/>
</dbReference>
<keyword evidence="2" id="KW-0378">Hydrolase</keyword>
<dbReference type="PANTHER" id="PTHR43788">
    <property type="entry name" value="DNA2/NAM7 HELICASE FAMILY MEMBER"/>
    <property type="match status" value="1"/>
</dbReference>
<dbReference type="Gene3D" id="3.40.50.300">
    <property type="entry name" value="P-loop containing nucleotide triphosphate hydrolases"/>
    <property type="match status" value="2"/>
</dbReference>
<sequence length="432" mass="48561">MSTLKSDGIVLSSEQETAVKKFRDWWRGKEGKTFYLAGYAGTGKSTVAKIMAEGKGRIGYAAPTHKAAAVLRSKGIAGAGTIHSFIYILEEPRREDFATDWEYEKALIAFLDSPEFALQPEDSLDEYDLIVVDECSMVDQKTLDDLEKFAPRILAMGDPGQLPPVGGPGAFTFREPDAILTQVHRQAEDNPILALATQVRLTGQYGAFDDIPIISAYDHNAVDWFLNNADQVVAGFNKTRREVNFRVRRLRGIDDFWPVPGDRMISQSGAIIHKRVDPSEVDLSSTLRGLGFEDDTQDGLFNGEEVVIEKVVRDKNNQVMEQPEFRSIGSQDFRFKSAYADIRKLDKPGVYMANCVTDWWKPDVSANPRKWRGFVHLDYAYAITAHKSQGSEWERVAIYDDGFAARNIEDRKKWLYTAVTRASKALAIIRSN</sequence>
<keyword evidence="3" id="KW-1185">Reference proteome</keyword>
<dbReference type="Pfam" id="PF13538">
    <property type="entry name" value="UvrD_C_2"/>
    <property type="match status" value="1"/>
</dbReference>
<dbReference type="RefSeq" id="WP_055658850.1">
    <property type="nucleotide sequence ID" value="NZ_CXST01000002.1"/>
</dbReference>
<dbReference type="AlphaFoldDB" id="A0A0M6Y7N9"/>
<name>A0A0M6Y7N9_9HYPH</name>
<reference evidence="3" key="1">
    <citation type="submission" date="2015-07" db="EMBL/GenBank/DDBJ databases">
        <authorList>
            <person name="Rodrigo-Torres Lidia"/>
            <person name="Arahal R.David."/>
        </authorList>
    </citation>
    <scope>NUCLEOTIDE SEQUENCE [LARGE SCALE GENOMIC DNA]</scope>
    <source>
        <strain evidence="3">CECT 4801</strain>
    </source>
</reference>
<feature type="domain" description="UvrD-like helicase C-terminal" evidence="1">
    <location>
        <begin position="379"/>
        <end position="429"/>
    </location>
</feature>
<keyword evidence="2" id="KW-0269">Exonuclease</keyword>
<dbReference type="InterPro" id="IPR050534">
    <property type="entry name" value="Coronavir_polyprotein_1ab"/>
</dbReference>
<proteinExistence type="predicted"/>
<dbReference type="Pfam" id="PF13604">
    <property type="entry name" value="AAA_30"/>
    <property type="match status" value="1"/>
</dbReference>
<gene>
    <name evidence="2" type="ORF">LAL4801_04143</name>
</gene>
<dbReference type="InterPro" id="IPR027417">
    <property type="entry name" value="P-loop_NTPase"/>
</dbReference>
<keyword evidence="2" id="KW-0540">Nuclease</keyword>
<evidence type="ECO:0000313" key="3">
    <source>
        <dbReference type="Proteomes" id="UP000048926"/>
    </source>
</evidence>
<accession>A0A0M6Y7N9</accession>